<name>A0ACB7T5C3_HYAAI</name>
<gene>
    <name evidence="1" type="ORF">HPB50_014598</name>
</gene>
<organism evidence="1 2">
    <name type="scientific">Hyalomma asiaticum</name>
    <name type="common">Tick</name>
    <dbReference type="NCBI Taxonomy" id="266040"/>
    <lineage>
        <taxon>Eukaryota</taxon>
        <taxon>Metazoa</taxon>
        <taxon>Ecdysozoa</taxon>
        <taxon>Arthropoda</taxon>
        <taxon>Chelicerata</taxon>
        <taxon>Arachnida</taxon>
        <taxon>Acari</taxon>
        <taxon>Parasitiformes</taxon>
        <taxon>Ixodida</taxon>
        <taxon>Ixodoidea</taxon>
        <taxon>Ixodidae</taxon>
        <taxon>Hyalomminae</taxon>
        <taxon>Hyalomma</taxon>
    </lineage>
</organism>
<evidence type="ECO:0000313" key="1">
    <source>
        <dbReference type="EMBL" id="KAH6941179.1"/>
    </source>
</evidence>
<accession>A0ACB7T5C3</accession>
<dbReference type="Proteomes" id="UP000821845">
    <property type="component" value="Chromosome 11"/>
</dbReference>
<evidence type="ECO:0000313" key="2">
    <source>
        <dbReference type="Proteomes" id="UP000821845"/>
    </source>
</evidence>
<comment type="caution">
    <text evidence="1">The sequence shown here is derived from an EMBL/GenBank/DDBJ whole genome shotgun (WGS) entry which is preliminary data.</text>
</comment>
<proteinExistence type="predicted"/>
<dbReference type="EMBL" id="CM023491">
    <property type="protein sequence ID" value="KAH6941179.1"/>
    <property type="molecule type" value="Genomic_DNA"/>
</dbReference>
<reference evidence="1" key="1">
    <citation type="submission" date="2020-05" db="EMBL/GenBank/DDBJ databases">
        <title>Large-scale comparative analyses of tick genomes elucidate their genetic diversity and vector capacities.</title>
        <authorList>
            <person name="Jia N."/>
            <person name="Wang J."/>
            <person name="Shi W."/>
            <person name="Du L."/>
            <person name="Sun Y."/>
            <person name="Zhan W."/>
            <person name="Jiang J."/>
            <person name="Wang Q."/>
            <person name="Zhang B."/>
            <person name="Ji P."/>
            <person name="Sakyi L.B."/>
            <person name="Cui X."/>
            <person name="Yuan T."/>
            <person name="Jiang B."/>
            <person name="Yang W."/>
            <person name="Lam T.T.-Y."/>
            <person name="Chang Q."/>
            <person name="Ding S."/>
            <person name="Wang X."/>
            <person name="Zhu J."/>
            <person name="Ruan X."/>
            <person name="Zhao L."/>
            <person name="Wei J."/>
            <person name="Que T."/>
            <person name="Du C."/>
            <person name="Cheng J."/>
            <person name="Dai P."/>
            <person name="Han X."/>
            <person name="Huang E."/>
            <person name="Gao Y."/>
            <person name="Liu J."/>
            <person name="Shao H."/>
            <person name="Ye R."/>
            <person name="Li L."/>
            <person name="Wei W."/>
            <person name="Wang X."/>
            <person name="Wang C."/>
            <person name="Yang T."/>
            <person name="Huo Q."/>
            <person name="Li W."/>
            <person name="Guo W."/>
            <person name="Chen H."/>
            <person name="Zhou L."/>
            <person name="Ni X."/>
            <person name="Tian J."/>
            <person name="Zhou Y."/>
            <person name="Sheng Y."/>
            <person name="Liu T."/>
            <person name="Pan Y."/>
            <person name="Xia L."/>
            <person name="Li J."/>
            <person name="Zhao F."/>
            <person name="Cao W."/>
        </authorList>
    </citation>
    <scope>NUCLEOTIDE SEQUENCE</scope>
    <source>
        <strain evidence="1">Hyas-2018</strain>
    </source>
</reference>
<protein>
    <submittedName>
        <fullName evidence="1">Uncharacterized protein</fullName>
    </submittedName>
</protein>
<keyword evidence="2" id="KW-1185">Reference proteome</keyword>
<sequence>MCGDDDLRAIYRSQYSTSLARFRRNTAQAKDAYLRGFCAENTRKCTFSEPYREAFGRTRTELVLPPLVRVDGSRTATHLESAALLLRTEVAVDDPATDEEAHWSVRESARAPYRTKSRDARFSALELQSVIKQMRPFGTGPRRNNAVSVEGNSQSYSIKSPREIDEDEFSRFLSDSSNKVPVPARNFVMSRVFELAAFSSDLREDAASERGAALALQGQLVETRREMAALQRRVHEAESGLPGAVAADPTRRAGAPSPVPAAPQGALSYAAVLAGPGAAARGPHLPGREPADMVIPAVREEQHRHVAFLTPSNHTTAPARDVLRLLKTNIDPASKGIIKVTLRLDRLFQQ</sequence>